<reference evidence="1" key="3">
    <citation type="submission" date="2025-09" db="UniProtKB">
        <authorList>
            <consortium name="Ensembl"/>
        </authorList>
    </citation>
    <scope>IDENTIFICATION</scope>
</reference>
<evidence type="ECO:0000313" key="2">
    <source>
        <dbReference type="Proteomes" id="UP000472265"/>
    </source>
</evidence>
<protein>
    <recommendedName>
        <fullName evidence="3">Retrotransposon gag domain-containing protein</fullName>
    </recommendedName>
</protein>
<dbReference type="OMA" id="GAMENEM"/>
<sequence>MLVINATPFLSQAGESPIPFATWQKFFDNYMLVINATGNAWPEARRRAVLLHCLGPEGQRLFYTLLDPCTMFDDAMAALEKHFVPKVNMLACRHTFRQRIQRTDETASQYVAALKALAAPCGFGAMESELIRDQPIANAHLCAVRDKLLLEEDLTLDKALTIACQVEAAVKNATLLSSAMVCCTSTDR</sequence>
<dbReference type="AlphaFoldDB" id="A0A671U193"/>
<accession>A0A671U193</accession>
<reference evidence="1" key="2">
    <citation type="submission" date="2025-08" db="UniProtKB">
        <authorList>
            <consortium name="Ensembl"/>
        </authorList>
    </citation>
    <scope>IDENTIFICATION</scope>
</reference>
<evidence type="ECO:0008006" key="3">
    <source>
        <dbReference type="Google" id="ProtNLM"/>
    </source>
</evidence>
<proteinExistence type="predicted"/>
<dbReference type="Proteomes" id="UP000472265">
    <property type="component" value="Chromosome 13"/>
</dbReference>
<dbReference type="Ensembl" id="ENSSAUT00010008647.1">
    <property type="protein sequence ID" value="ENSSAUP00010008094.1"/>
    <property type="gene ID" value="ENSSAUG00010004004.1"/>
</dbReference>
<dbReference type="GeneTree" id="ENSGT01030000235011"/>
<dbReference type="PANTHER" id="PTHR33198:SF20">
    <property type="entry name" value="RETROTRANSPOSON GAG DOMAIN-CONTAINING PROTEIN"/>
    <property type="match status" value="1"/>
</dbReference>
<organism evidence="1 2">
    <name type="scientific">Sparus aurata</name>
    <name type="common">Gilthead sea bream</name>
    <dbReference type="NCBI Taxonomy" id="8175"/>
    <lineage>
        <taxon>Eukaryota</taxon>
        <taxon>Metazoa</taxon>
        <taxon>Chordata</taxon>
        <taxon>Craniata</taxon>
        <taxon>Vertebrata</taxon>
        <taxon>Euteleostomi</taxon>
        <taxon>Actinopterygii</taxon>
        <taxon>Neopterygii</taxon>
        <taxon>Teleostei</taxon>
        <taxon>Neoteleostei</taxon>
        <taxon>Acanthomorphata</taxon>
        <taxon>Eupercaria</taxon>
        <taxon>Spariformes</taxon>
        <taxon>Sparidae</taxon>
        <taxon>Sparus</taxon>
    </lineage>
</organism>
<evidence type="ECO:0000313" key="1">
    <source>
        <dbReference type="Ensembl" id="ENSSAUP00010008094.1"/>
    </source>
</evidence>
<keyword evidence="2" id="KW-1185">Reference proteome</keyword>
<name>A0A671U193_SPAAU</name>
<dbReference type="InParanoid" id="A0A671U193"/>
<dbReference type="PANTHER" id="PTHR33198">
    <property type="entry name" value="ANK_REP_REGION DOMAIN-CONTAINING PROTEIN-RELATED"/>
    <property type="match status" value="1"/>
</dbReference>
<reference evidence="1" key="1">
    <citation type="submission" date="2021-04" db="EMBL/GenBank/DDBJ databases">
        <authorList>
            <consortium name="Wellcome Sanger Institute Data Sharing"/>
        </authorList>
    </citation>
    <scope>NUCLEOTIDE SEQUENCE [LARGE SCALE GENOMIC DNA]</scope>
</reference>